<evidence type="ECO:0000313" key="1">
    <source>
        <dbReference type="EMBL" id="MCS3903345.1"/>
    </source>
</evidence>
<proteinExistence type="predicted"/>
<gene>
    <name evidence="1" type="ORF">J2T55_001365</name>
</gene>
<comment type="caution">
    <text evidence="1">The sequence shown here is derived from an EMBL/GenBank/DDBJ whole genome shotgun (WGS) entry which is preliminary data.</text>
</comment>
<sequence>MLAHVPAGDSRVGIVAGPGVAPSVAEESAVSLHERGEWGVNMVTGNG</sequence>
<name>A0AAE3HJB8_9GAMM</name>
<dbReference type="AlphaFoldDB" id="A0AAE3HJB8"/>
<dbReference type="Proteomes" id="UP001204445">
    <property type="component" value="Unassembled WGS sequence"/>
</dbReference>
<protein>
    <submittedName>
        <fullName evidence="1">Uncharacterized protein</fullName>
    </submittedName>
</protein>
<accession>A0AAE3HJB8</accession>
<reference evidence="1" key="1">
    <citation type="submission" date="2022-08" db="EMBL/GenBank/DDBJ databases">
        <title>Genomic Encyclopedia of Type Strains, Phase III (KMG-III): the genomes of soil and plant-associated and newly described type strains.</title>
        <authorList>
            <person name="Whitman W."/>
        </authorList>
    </citation>
    <scope>NUCLEOTIDE SEQUENCE</scope>
    <source>
        <strain evidence="1">HMT 1</strain>
    </source>
</reference>
<evidence type="ECO:0000313" key="2">
    <source>
        <dbReference type="Proteomes" id="UP001204445"/>
    </source>
</evidence>
<keyword evidence="2" id="KW-1185">Reference proteome</keyword>
<organism evidence="1 2">
    <name type="scientific">Methylohalomonas lacus</name>
    <dbReference type="NCBI Taxonomy" id="398773"/>
    <lineage>
        <taxon>Bacteria</taxon>
        <taxon>Pseudomonadati</taxon>
        <taxon>Pseudomonadota</taxon>
        <taxon>Gammaproteobacteria</taxon>
        <taxon>Methylohalomonadales</taxon>
        <taxon>Methylohalomonadaceae</taxon>
        <taxon>Methylohalomonas</taxon>
    </lineage>
</organism>
<dbReference type="EMBL" id="JANUCT010000007">
    <property type="protein sequence ID" value="MCS3903345.1"/>
    <property type="molecule type" value="Genomic_DNA"/>
</dbReference>